<dbReference type="AlphaFoldDB" id="A0A4Y2RQ25"/>
<evidence type="ECO:0000313" key="1">
    <source>
        <dbReference type="EMBL" id="GBN77490.1"/>
    </source>
</evidence>
<reference evidence="1 2" key="1">
    <citation type="journal article" date="2019" name="Sci. Rep.">
        <title>Orb-weaving spider Araneus ventricosus genome elucidates the spidroin gene catalogue.</title>
        <authorList>
            <person name="Kono N."/>
            <person name="Nakamura H."/>
            <person name="Ohtoshi R."/>
            <person name="Moran D.A.P."/>
            <person name="Shinohara A."/>
            <person name="Yoshida Y."/>
            <person name="Fujiwara M."/>
            <person name="Mori M."/>
            <person name="Tomita M."/>
            <person name="Arakawa K."/>
        </authorList>
    </citation>
    <scope>NUCLEOTIDE SEQUENCE [LARGE SCALE GENOMIC DNA]</scope>
</reference>
<comment type="caution">
    <text evidence="1">The sequence shown here is derived from an EMBL/GenBank/DDBJ whole genome shotgun (WGS) entry which is preliminary data.</text>
</comment>
<keyword evidence="2" id="KW-1185">Reference proteome</keyword>
<proteinExistence type="predicted"/>
<sequence>MSGATKFKALPMHVCRYSNLRGSCGTYTLTFTQAPQEKVYRVLQLPCNLEYLQTHIGIALNFVAPDMLKRVWEEMDYTLDVFRVTRGNRIEHLS</sequence>
<dbReference type="Proteomes" id="UP000499080">
    <property type="component" value="Unassembled WGS sequence"/>
</dbReference>
<accession>A0A4Y2RQ25</accession>
<dbReference type="EMBL" id="BGPR01146424">
    <property type="protein sequence ID" value="GBN77490.1"/>
    <property type="molecule type" value="Genomic_DNA"/>
</dbReference>
<evidence type="ECO:0000313" key="2">
    <source>
        <dbReference type="Proteomes" id="UP000499080"/>
    </source>
</evidence>
<gene>
    <name evidence="1" type="ORF">AVEN_214884_1</name>
</gene>
<organism evidence="1 2">
    <name type="scientific">Araneus ventricosus</name>
    <name type="common">Orbweaver spider</name>
    <name type="synonym">Epeira ventricosa</name>
    <dbReference type="NCBI Taxonomy" id="182803"/>
    <lineage>
        <taxon>Eukaryota</taxon>
        <taxon>Metazoa</taxon>
        <taxon>Ecdysozoa</taxon>
        <taxon>Arthropoda</taxon>
        <taxon>Chelicerata</taxon>
        <taxon>Arachnida</taxon>
        <taxon>Araneae</taxon>
        <taxon>Araneomorphae</taxon>
        <taxon>Entelegynae</taxon>
        <taxon>Araneoidea</taxon>
        <taxon>Araneidae</taxon>
        <taxon>Araneus</taxon>
    </lineage>
</organism>
<dbReference type="OrthoDB" id="6435261at2759"/>
<name>A0A4Y2RQ25_ARAVE</name>
<protein>
    <submittedName>
        <fullName evidence="1">Uncharacterized protein</fullName>
    </submittedName>
</protein>